<dbReference type="HOGENOM" id="CLU_1265533_0_0_9"/>
<dbReference type="STRING" id="1508404.JMA_35470"/>
<dbReference type="KEGG" id="jeo:JMA_35470"/>
<accession>A0A0B5AY02</accession>
<dbReference type="InterPro" id="IPR009061">
    <property type="entry name" value="DNA-bd_dom_put_sf"/>
</dbReference>
<evidence type="ECO:0000313" key="3">
    <source>
        <dbReference type="Proteomes" id="UP000031449"/>
    </source>
</evidence>
<dbReference type="InterPro" id="IPR041657">
    <property type="entry name" value="HTH_17"/>
</dbReference>
<organism evidence="2 3">
    <name type="scientific">Jeotgalibacillus malaysiensis</name>
    <dbReference type="NCBI Taxonomy" id="1508404"/>
    <lineage>
        <taxon>Bacteria</taxon>
        <taxon>Bacillati</taxon>
        <taxon>Bacillota</taxon>
        <taxon>Bacilli</taxon>
        <taxon>Bacillales</taxon>
        <taxon>Caryophanaceae</taxon>
        <taxon>Jeotgalibacillus</taxon>
    </lineage>
</organism>
<gene>
    <name evidence="2" type="ORF">JMA_35470</name>
</gene>
<reference evidence="2 3" key="1">
    <citation type="submission" date="2014-08" db="EMBL/GenBank/DDBJ databases">
        <title>Complete genome of a marine bacteria Jeotgalibacillus malaysiensis.</title>
        <authorList>
            <person name="Yaakop A.S."/>
            <person name="Chan K.-G."/>
            <person name="Goh K.M."/>
        </authorList>
    </citation>
    <scope>NUCLEOTIDE SEQUENCE [LARGE SCALE GENOMIC DNA]</scope>
    <source>
        <strain evidence="2 3">D5</strain>
    </source>
</reference>
<protein>
    <recommendedName>
        <fullName evidence="1">Helix-turn-helix domain-containing protein</fullName>
    </recommendedName>
</protein>
<dbReference type="OrthoDB" id="2426620at2"/>
<sequence length="218" mass="24513">MIDNRDLALWEAAKALIQADKVKEAISVIDSIASSTTGNKAVQLQSKVSMDHKKQFDLKQLDRLKHLAKEFSELKELQQQDQLQEKLVEYLDGIVDFLSVDHAHAAQLRKYYFSPLIQVAANSDQQVSLEESPPSKISKEFYTSSETALILGVSDQTVRRMCDNGKFPEANRTDGGHWRIPSNYFKVSPQEALHAEQQLKKIHSKALSGGPVDEFDVS</sequence>
<dbReference type="Proteomes" id="UP000031449">
    <property type="component" value="Chromosome"/>
</dbReference>
<proteinExistence type="predicted"/>
<dbReference type="SUPFAM" id="SSF46955">
    <property type="entry name" value="Putative DNA-binding domain"/>
    <property type="match status" value="1"/>
</dbReference>
<dbReference type="Pfam" id="PF12728">
    <property type="entry name" value="HTH_17"/>
    <property type="match status" value="1"/>
</dbReference>
<name>A0A0B5AY02_9BACL</name>
<dbReference type="AlphaFoldDB" id="A0A0B5AY02"/>
<keyword evidence="3" id="KW-1185">Reference proteome</keyword>
<feature type="domain" description="Helix-turn-helix" evidence="1">
    <location>
        <begin position="141"/>
        <end position="182"/>
    </location>
</feature>
<dbReference type="EMBL" id="CP009416">
    <property type="protein sequence ID" value="AJD92864.1"/>
    <property type="molecule type" value="Genomic_DNA"/>
</dbReference>
<evidence type="ECO:0000259" key="1">
    <source>
        <dbReference type="Pfam" id="PF12728"/>
    </source>
</evidence>
<evidence type="ECO:0000313" key="2">
    <source>
        <dbReference type="EMBL" id="AJD92864.1"/>
    </source>
</evidence>
<dbReference type="BioCyc" id="JESP1508404:G14D9-12828-MONOMER"/>